<dbReference type="InterPro" id="IPR014036">
    <property type="entry name" value="DeoR-like_C"/>
</dbReference>
<name>A0A9D1L4M0_9ACTN</name>
<gene>
    <name evidence="5" type="ORF">IAD17_07460</name>
</gene>
<feature type="domain" description="HTH deoR-type" evidence="4">
    <location>
        <begin position="3"/>
        <end position="58"/>
    </location>
</feature>
<dbReference type="Gene3D" id="1.10.10.10">
    <property type="entry name" value="Winged helix-like DNA-binding domain superfamily/Winged helix DNA-binding domain"/>
    <property type="match status" value="1"/>
</dbReference>
<proteinExistence type="predicted"/>
<evidence type="ECO:0000259" key="4">
    <source>
        <dbReference type="PROSITE" id="PS51000"/>
    </source>
</evidence>
<dbReference type="AlphaFoldDB" id="A0A9D1L4M0"/>
<dbReference type="PANTHER" id="PTHR30363:SF44">
    <property type="entry name" value="AGA OPERON TRANSCRIPTIONAL REPRESSOR-RELATED"/>
    <property type="match status" value="1"/>
</dbReference>
<dbReference type="InterPro" id="IPR001034">
    <property type="entry name" value="DeoR_HTH"/>
</dbReference>
<dbReference type="Proteomes" id="UP000824078">
    <property type="component" value="Unassembled WGS sequence"/>
</dbReference>
<dbReference type="InterPro" id="IPR018356">
    <property type="entry name" value="Tscrpt_reg_HTH_DeoR_CS"/>
</dbReference>
<comment type="caution">
    <text evidence="5">The sequence shown here is derived from an EMBL/GenBank/DDBJ whole genome shotgun (WGS) entry which is preliminary data.</text>
</comment>
<dbReference type="PROSITE" id="PS00894">
    <property type="entry name" value="HTH_DEOR_1"/>
    <property type="match status" value="1"/>
</dbReference>
<protein>
    <submittedName>
        <fullName evidence="5">DeoR/GlpR transcriptional regulator</fullName>
    </submittedName>
</protein>
<organism evidence="5 6">
    <name type="scientific">Candidatus Coprovicinus avistercoris</name>
    <dbReference type="NCBI Taxonomy" id="2840754"/>
    <lineage>
        <taxon>Bacteria</taxon>
        <taxon>Bacillati</taxon>
        <taxon>Actinomycetota</taxon>
        <taxon>Coriobacteriia</taxon>
        <taxon>Coriobacteriales</taxon>
        <taxon>Coriobacteriaceae</taxon>
        <taxon>Coriobacteriaceae incertae sedis</taxon>
        <taxon>Candidatus Coprovicinus</taxon>
    </lineage>
</organism>
<dbReference type="InterPro" id="IPR050313">
    <property type="entry name" value="Carb_Metab_HTH_regulators"/>
</dbReference>
<evidence type="ECO:0000313" key="6">
    <source>
        <dbReference type="Proteomes" id="UP000824078"/>
    </source>
</evidence>
<accession>A0A9D1L4M0</accession>
<sequence>MKRVEREAIIARLVASSGRVTVLDLSKRFDVSEVTIRNDLKDLEEKGVLVRTYGGATTRTNVHNDARRPAASAHEDEKIAIAEIARERIMPGSWIFLGPGTTCLALANVLLDREVSVVTNNLPAALALATNRKARVVVTGGIVGEAPAPYLYGESFEESMNDMVIDIAFLGVDGIDRNFGYSFVDTVESAVFTRVCKAAKHVVVITDASKFGETSFRGVRNLSVADEIITCGALSSEYVEWCSEMDIQLTLAEISPTN</sequence>
<dbReference type="SUPFAM" id="SSF46785">
    <property type="entry name" value="Winged helix' DNA-binding domain"/>
    <property type="match status" value="1"/>
</dbReference>
<dbReference type="PANTHER" id="PTHR30363">
    <property type="entry name" value="HTH-TYPE TRANSCRIPTIONAL REGULATOR SRLR-RELATED"/>
    <property type="match status" value="1"/>
</dbReference>
<dbReference type="PROSITE" id="PS51000">
    <property type="entry name" value="HTH_DEOR_2"/>
    <property type="match status" value="1"/>
</dbReference>
<reference evidence="5" key="2">
    <citation type="journal article" date="2021" name="PeerJ">
        <title>Extensive microbial diversity within the chicken gut microbiome revealed by metagenomics and culture.</title>
        <authorList>
            <person name="Gilroy R."/>
            <person name="Ravi A."/>
            <person name="Getino M."/>
            <person name="Pursley I."/>
            <person name="Horton D.L."/>
            <person name="Alikhan N.F."/>
            <person name="Baker D."/>
            <person name="Gharbi K."/>
            <person name="Hall N."/>
            <person name="Watson M."/>
            <person name="Adriaenssens E.M."/>
            <person name="Foster-Nyarko E."/>
            <person name="Jarju S."/>
            <person name="Secka A."/>
            <person name="Antonio M."/>
            <person name="Oren A."/>
            <person name="Chaudhuri R.R."/>
            <person name="La Ragione R."/>
            <person name="Hildebrand F."/>
            <person name="Pallen M.J."/>
        </authorList>
    </citation>
    <scope>NUCLEOTIDE SEQUENCE</scope>
    <source>
        <strain evidence="5">ChiHjej12B11-29160</strain>
    </source>
</reference>
<dbReference type="Gene3D" id="3.40.50.1360">
    <property type="match status" value="1"/>
</dbReference>
<reference evidence="5" key="1">
    <citation type="submission" date="2020-10" db="EMBL/GenBank/DDBJ databases">
        <authorList>
            <person name="Gilroy R."/>
        </authorList>
    </citation>
    <scope>NUCLEOTIDE SEQUENCE</scope>
    <source>
        <strain evidence="5">ChiHjej12B11-29160</strain>
    </source>
</reference>
<keyword evidence="3" id="KW-0804">Transcription</keyword>
<dbReference type="InterPro" id="IPR037171">
    <property type="entry name" value="NagB/RpiA_transferase-like"/>
</dbReference>
<dbReference type="InterPro" id="IPR036388">
    <property type="entry name" value="WH-like_DNA-bd_sf"/>
</dbReference>
<evidence type="ECO:0000313" key="5">
    <source>
        <dbReference type="EMBL" id="HIU24744.1"/>
    </source>
</evidence>
<dbReference type="GO" id="GO:0003677">
    <property type="term" value="F:DNA binding"/>
    <property type="evidence" value="ECO:0007669"/>
    <property type="project" value="UniProtKB-KW"/>
</dbReference>
<dbReference type="SMART" id="SM00420">
    <property type="entry name" value="HTH_DEOR"/>
    <property type="match status" value="1"/>
</dbReference>
<evidence type="ECO:0000256" key="2">
    <source>
        <dbReference type="ARBA" id="ARBA00023125"/>
    </source>
</evidence>
<dbReference type="GO" id="GO:0003700">
    <property type="term" value="F:DNA-binding transcription factor activity"/>
    <property type="evidence" value="ECO:0007669"/>
    <property type="project" value="InterPro"/>
</dbReference>
<keyword evidence="2" id="KW-0238">DNA-binding</keyword>
<dbReference type="PRINTS" id="PR00037">
    <property type="entry name" value="HTHLACR"/>
</dbReference>
<dbReference type="SMART" id="SM01134">
    <property type="entry name" value="DeoRC"/>
    <property type="match status" value="1"/>
</dbReference>
<dbReference type="SUPFAM" id="SSF100950">
    <property type="entry name" value="NagB/RpiA/CoA transferase-like"/>
    <property type="match status" value="1"/>
</dbReference>
<keyword evidence="1" id="KW-0805">Transcription regulation</keyword>
<evidence type="ECO:0000256" key="3">
    <source>
        <dbReference type="ARBA" id="ARBA00023163"/>
    </source>
</evidence>
<dbReference type="EMBL" id="DVMQ01000018">
    <property type="protein sequence ID" value="HIU24744.1"/>
    <property type="molecule type" value="Genomic_DNA"/>
</dbReference>
<dbReference type="Pfam" id="PF08220">
    <property type="entry name" value="HTH_DeoR"/>
    <property type="match status" value="1"/>
</dbReference>
<dbReference type="Pfam" id="PF00455">
    <property type="entry name" value="DeoRC"/>
    <property type="match status" value="1"/>
</dbReference>
<evidence type="ECO:0000256" key="1">
    <source>
        <dbReference type="ARBA" id="ARBA00023015"/>
    </source>
</evidence>
<dbReference type="InterPro" id="IPR036390">
    <property type="entry name" value="WH_DNA-bd_sf"/>
</dbReference>